<feature type="transmembrane region" description="Helical" evidence="1">
    <location>
        <begin position="134"/>
        <end position="151"/>
    </location>
</feature>
<keyword evidence="4" id="KW-1185">Reference proteome</keyword>
<evidence type="ECO:0000313" key="4">
    <source>
        <dbReference type="Proteomes" id="UP000294933"/>
    </source>
</evidence>
<name>A0A4Y7QPP9_9AGAM</name>
<keyword evidence="1" id="KW-0812">Transmembrane</keyword>
<keyword evidence="1" id="KW-0472">Membrane</keyword>
<evidence type="ECO:0000313" key="3">
    <source>
        <dbReference type="EMBL" id="TDL28950.1"/>
    </source>
</evidence>
<dbReference type="Pfam" id="PF24803">
    <property type="entry name" value="DUF7704"/>
    <property type="match status" value="1"/>
</dbReference>
<accession>A0A4Y7QPP9</accession>
<gene>
    <name evidence="3" type="ORF">BD410DRAFT_824510</name>
</gene>
<protein>
    <recommendedName>
        <fullName evidence="2">DUF7704 domain-containing protein</fullName>
    </recommendedName>
</protein>
<reference evidence="3 4" key="1">
    <citation type="submission" date="2018-06" db="EMBL/GenBank/DDBJ databases">
        <title>A transcriptomic atlas of mushroom development highlights an independent origin of complex multicellularity.</title>
        <authorList>
            <consortium name="DOE Joint Genome Institute"/>
            <person name="Krizsan K."/>
            <person name="Almasi E."/>
            <person name="Merenyi Z."/>
            <person name="Sahu N."/>
            <person name="Viragh M."/>
            <person name="Koszo T."/>
            <person name="Mondo S."/>
            <person name="Kiss B."/>
            <person name="Balint B."/>
            <person name="Kues U."/>
            <person name="Barry K."/>
            <person name="Hegedus J.C."/>
            <person name="Henrissat B."/>
            <person name="Johnson J."/>
            <person name="Lipzen A."/>
            <person name="Ohm R."/>
            <person name="Nagy I."/>
            <person name="Pangilinan J."/>
            <person name="Yan J."/>
            <person name="Xiong Y."/>
            <person name="Grigoriev I.V."/>
            <person name="Hibbett D.S."/>
            <person name="Nagy L.G."/>
        </authorList>
    </citation>
    <scope>NUCLEOTIDE SEQUENCE [LARGE SCALE GENOMIC DNA]</scope>
    <source>
        <strain evidence="3 4">SZMC22713</strain>
    </source>
</reference>
<keyword evidence="1" id="KW-1133">Transmembrane helix</keyword>
<dbReference type="AlphaFoldDB" id="A0A4Y7QPP9"/>
<proteinExistence type="predicted"/>
<feature type="transmembrane region" description="Helical" evidence="1">
    <location>
        <begin position="12"/>
        <end position="34"/>
    </location>
</feature>
<dbReference type="Proteomes" id="UP000294933">
    <property type="component" value="Unassembled WGS sequence"/>
</dbReference>
<feature type="domain" description="DUF7704" evidence="2">
    <location>
        <begin position="7"/>
        <end position="152"/>
    </location>
</feature>
<evidence type="ECO:0000259" key="2">
    <source>
        <dbReference type="Pfam" id="PF24803"/>
    </source>
</evidence>
<dbReference type="STRING" id="50990.A0A4Y7QPP9"/>
<dbReference type="OrthoDB" id="2937326at2759"/>
<feature type="transmembrane region" description="Helical" evidence="1">
    <location>
        <begin position="103"/>
        <end position="122"/>
    </location>
</feature>
<dbReference type="PANTHER" id="PTHR37019:SF2">
    <property type="entry name" value="EXPERA DOMAIN-CONTAINING PROTEIN"/>
    <property type="match status" value="1"/>
</dbReference>
<dbReference type="PANTHER" id="PTHR37019">
    <property type="entry name" value="CHROMOSOME 1, WHOLE GENOME SHOTGUN SEQUENCE"/>
    <property type="match status" value="1"/>
</dbReference>
<evidence type="ECO:0000256" key="1">
    <source>
        <dbReference type="SAM" id="Phobius"/>
    </source>
</evidence>
<organism evidence="3 4">
    <name type="scientific">Rickenella mellea</name>
    <dbReference type="NCBI Taxonomy" id="50990"/>
    <lineage>
        <taxon>Eukaryota</taxon>
        <taxon>Fungi</taxon>
        <taxon>Dikarya</taxon>
        <taxon>Basidiomycota</taxon>
        <taxon>Agaricomycotina</taxon>
        <taxon>Agaricomycetes</taxon>
        <taxon>Hymenochaetales</taxon>
        <taxon>Rickenellaceae</taxon>
        <taxon>Rickenella</taxon>
    </lineage>
</organism>
<feature type="transmembrane region" description="Helical" evidence="1">
    <location>
        <begin position="64"/>
        <end position="83"/>
    </location>
</feature>
<dbReference type="InterPro" id="IPR056121">
    <property type="entry name" value="DUF7704"/>
</dbReference>
<dbReference type="EMBL" id="ML170157">
    <property type="protein sequence ID" value="TDL28950.1"/>
    <property type="molecule type" value="Genomic_DNA"/>
</dbReference>
<sequence length="188" mass="20837">MAKDFPALPGFYNLLFLHLEPVSTVLPALVVWFYPGAAWFHHQLVPSEIPTPLTGTLEPRAEMAIWQLGSCFFLLGLLSSLVFRAVRDAIPNDPIVQERILGASFTALAIADVIHIAVTIIGLPYDLRYDPLKWNSLTHGNITAVIVLLSVRGKSQPFFIRLAWFAGIGRETYYYGVKATEGKGNKKA</sequence>
<dbReference type="VEuPathDB" id="FungiDB:BD410DRAFT_824510"/>